<sequence length="291" mass="30301">MSSLKFLSQFGLVLLGSSASLQAFTTDFPSSTFGIPDVGIPGADDPPAPIAGVDGWTINDSGADGGNGLTWLSTVDGANAAKLGGNYEAPTAQDVYLTHAVEGFPIEETIFQVDFTIVDSNENFNRDGFGLSLGTSGLGETIGLNFLPVFDAIENVNAYHVEYSVGGVSQGDLVSDYGYAFNIFPSSLYTLNLSFTANGANPSFSGAINGVDALGNPFFLPFSDVEMNGMGGRAVDTVSAVWNVDQTPNAVNGLGGDNLIAFTNLSVVPEPSAMLLGGLSLLGLMRRRRQA</sequence>
<dbReference type="InterPro" id="IPR013424">
    <property type="entry name" value="Ice-binding_C"/>
</dbReference>
<accession>A0ABW2L961</accession>
<dbReference type="Proteomes" id="UP001596472">
    <property type="component" value="Unassembled WGS sequence"/>
</dbReference>
<evidence type="ECO:0000259" key="2">
    <source>
        <dbReference type="Pfam" id="PF07589"/>
    </source>
</evidence>
<dbReference type="RefSeq" id="WP_379713093.1">
    <property type="nucleotide sequence ID" value="NZ_JBHTBS010000006.1"/>
</dbReference>
<keyword evidence="1" id="KW-0732">Signal</keyword>
<evidence type="ECO:0000256" key="1">
    <source>
        <dbReference type="SAM" id="SignalP"/>
    </source>
</evidence>
<evidence type="ECO:0000313" key="3">
    <source>
        <dbReference type="EMBL" id="MFC7338125.1"/>
    </source>
</evidence>
<protein>
    <submittedName>
        <fullName evidence="3">PEP-CTERM sorting domain-containing protein</fullName>
    </submittedName>
</protein>
<comment type="caution">
    <text evidence="3">The sequence shown here is derived from an EMBL/GenBank/DDBJ whole genome shotgun (WGS) entry which is preliminary data.</text>
</comment>
<proteinExistence type="predicted"/>
<gene>
    <name evidence="3" type="ORF">ACFQY0_13105</name>
</gene>
<dbReference type="EMBL" id="JBHTBS010000006">
    <property type="protein sequence ID" value="MFC7338125.1"/>
    <property type="molecule type" value="Genomic_DNA"/>
</dbReference>
<keyword evidence="4" id="KW-1185">Reference proteome</keyword>
<name>A0ABW2L961_9BACT</name>
<evidence type="ECO:0000313" key="4">
    <source>
        <dbReference type="Proteomes" id="UP001596472"/>
    </source>
</evidence>
<feature type="signal peptide" evidence="1">
    <location>
        <begin position="1"/>
        <end position="23"/>
    </location>
</feature>
<feature type="chain" id="PRO_5045260687" evidence="1">
    <location>
        <begin position="24"/>
        <end position="291"/>
    </location>
</feature>
<dbReference type="Pfam" id="PF07589">
    <property type="entry name" value="PEP-CTERM"/>
    <property type="match status" value="1"/>
</dbReference>
<organism evidence="3 4">
    <name type="scientific">Haloferula chungangensis</name>
    <dbReference type="NCBI Taxonomy" id="1048331"/>
    <lineage>
        <taxon>Bacteria</taxon>
        <taxon>Pseudomonadati</taxon>
        <taxon>Verrucomicrobiota</taxon>
        <taxon>Verrucomicrobiia</taxon>
        <taxon>Verrucomicrobiales</taxon>
        <taxon>Verrucomicrobiaceae</taxon>
        <taxon>Haloferula</taxon>
    </lineage>
</organism>
<feature type="domain" description="Ice-binding protein C-terminal" evidence="2">
    <location>
        <begin position="268"/>
        <end position="289"/>
    </location>
</feature>
<reference evidence="4" key="1">
    <citation type="journal article" date="2019" name="Int. J. Syst. Evol. Microbiol.">
        <title>The Global Catalogue of Microorganisms (GCM) 10K type strain sequencing project: providing services to taxonomists for standard genome sequencing and annotation.</title>
        <authorList>
            <consortium name="The Broad Institute Genomics Platform"/>
            <consortium name="The Broad Institute Genome Sequencing Center for Infectious Disease"/>
            <person name="Wu L."/>
            <person name="Ma J."/>
        </authorList>
    </citation>
    <scope>NUCLEOTIDE SEQUENCE [LARGE SCALE GENOMIC DNA]</scope>
    <source>
        <strain evidence="4">CGMCC 4.1467</strain>
    </source>
</reference>